<evidence type="ECO:0000256" key="3">
    <source>
        <dbReference type="SAM" id="SignalP"/>
    </source>
</evidence>
<reference evidence="4 5" key="1">
    <citation type="submission" date="2017-12" db="EMBL/GenBank/DDBJ databases">
        <title>Sequencing, de novo assembly and annotation of complete genome of a new Thraustochytrid species, strain FCC1311.</title>
        <authorList>
            <person name="Sedici K."/>
            <person name="Godart F."/>
            <person name="Aiese Cigliano R."/>
            <person name="Sanseverino W."/>
            <person name="Barakat M."/>
            <person name="Ortet P."/>
            <person name="Marechal E."/>
            <person name="Cagnac O."/>
            <person name="Amato A."/>
        </authorList>
    </citation>
    <scope>NUCLEOTIDE SEQUENCE [LARGE SCALE GENOMIC DNA]</scope>
</reference>
<gene>
    <name evidence="4" type="ORF">FCC1311_089822</name>
</gene>
<keyword evidence="3" id="KW-0732">Signal</keyword>
<evidence type="ECO:0000256" key="2">
    <source>
        <dbReference type="SAM" id="MobiDB-lite"/>
    </source>
</evidence>
<dbReference type="PROSITE" id="PS51221">
    <property type="entry name" value="TTL"/>
    <property type="match status" value="1"/>
</dbReference>
<comment type="caution">
    <text evidence="4">The sequence shown here is derived from an EMBL/GenBank/DDBJ whole genome shotgun (WGS) entry which is preliminary data.</text>
</comment>
<sequence length="655" mass="73424">MGLVRFRDVVSLVCLCAVALLALDGRVACENGPLQRFEPSALFAAVEADDAAQERQAEHDRELGRLHQAVADLQSRVEALQRENARLNKQPDLELDETVEQIKQVALQKQRASLRHEEPQESQPLADSPSDLEAPEETDEVSLTPDGYEENPVGNNNNINNNKDSDYHRDRDSAPVSRANVDGVADLDVENVLEEVSEQTEDDSSSDEIVGEDAGALAGLVVDRSEEERGESEPLVEAEDGEDEDDEEDEPVLVRPSELGFSVLENGKFELLPQVSNKLHKTFRVVNTKFISLFHAWEHAGWRHRYDPTAPVALYVTKPISKVPGSTGKMISQISKSSCIGGTKGAQLRCKVALANKHGCEYSALKLSPPQYNLREKVDCERFFKVAMAPENAEKLWIGKDGGSYHGKNIKIYKGLKYDIKKRYGRCTKDKKGSAGYIMMDYIANPQLIEGRKFDLRTYLLIASTKPFIVFYHKGFIRRSSKAYSGSSFSRAGHITNHKVQDNTEGHFWSFAQLGDYLTQEAHFPANFMDDHFRHYVKRATNFVFQAARMRLKRRPGAFMLFGLDWMIDADQNIHFLEANGNPTISDYPGTNLGPTIWNEMTELITAVHREPSSLGPDLTVASEYAYGGWEMVFNEAEEFQRGDVYNACADFGAV</sequence>
<dbReference type="InParanoid" id="A0A2R5GPG2"/>
<dbReference type="Gene3D" id="3.30.470.20">
    <property type="entry name" value="ATP-grasp fold, B domain"/>
    <property type="match status" value="1"/>
</dbReference>
<dbReference type="Pfam" id="PF03133">
    <property type="entry name" value="TTL"/>
    <property type="match status" value="1"/>
</dbReference>
<feature type="compositionally biased region" description="Basic and acidic residues" evidence="2">
    <location>
        <begin position="163"/>
        <end position="173"/>
    </location>
</feature>
<dbReference type="PANTHER" id="PTHR47664:SF1">
    <property type="entry name" value="CHROMOSOME UNDETERMINED SCAFFOLD_14, WHOLE GENOME SHOTGUN SEQUENCE"/>
    <property type="match status" value="1"/>
</dbReference>
<dbReference type="InterPro" id="IPR004344">
    <property type="entry name" value="TTL/TTLL_fam"/>
</dbReference>
<keyword evidence="1" id="KW-0175">Coiled coil</keyword>
<evidence type="ECO:0000256" key="1">
    <source>
        <dbReference type="SAM" id="Coils"/>
    </source>
</evidence>
<feature type="chain" id="PRO_5015346553" evidence="3">
    <location>
        <begin position="30"/>
        <end position="655"/>
    </location>
</feature>
<organism evidence="4 5">
    <name type="scientific">Hondaea fermentalgiana</name>
    <dbReference type="NCBI Taxonomy" id="2315210"/>
    <lineage>
        <taxon>Eukaryota</taxon>
        <taxon>Sar</taxon>
        <taxon>Stramenopiles</taxon>
        <taxon>Bigyra</taxon>
        <taxon>Labyrinthulomycetes</taxon>
        <taxon>Thraustochytrida</taxon>
        <taxon>Thraustochytriidae</taxon>
        <taxon>Hondaea</taxon>
    </lineage>
</organism>
<evidence type="ECO:0000313" key="5">
    <source>
        <dbReference type="Proteomes" id="UP000241890"/>
    </source>
</evidence>
<dbReference type="EMBL" id="BEYU01000129">
    <property type="protein sequence ID" value="GBG32757.1"/>
    <property type="molecule type" value="Genomic_DNA"/>
</dbReference>
<dbReference type="Proteomes" id="UP000241890">
    <property type="component" value="Unassembled WGS sequence"/>
</dbReference>
<name>A0A2R5GPG2_9STRA</name>
<dbReference type="PANTHER" id="PTHR47664">
    <property type="entry name" value="NLPC_P60 DOMAIN-CONTAINING PROTEIN"/>
    <property type="match status" value="1"/>
</dbReference>
<feature type="compositionally biased region" description="Acidic residues" evidence="2">
    <location>
        <begin position="228"/>
        <end position="251"/>
    </location>
</feature>
<feature type="signal peptide" evidence="3">
    <location>
        <begin position="1"/>
        <end position="29"/>
    </location>
</feature>
<keyword evidence="5" id="KW-1185">Reference proteome</keyword>
<feature type="region of interest" description="Disordered" evidence="2">
    <location>
        <begin position="219"/>
        <end position="252"/>
    </location>
</feature>
<feature type="region of interest" description="Disordered" evidence="2">
    <location>
        <begin position="110"/>
        <end position="186"/>
    </location>
</feature>
<dbReference type="SUPFAM" id="SSF56059">
    <property type="entry name" value="Glutathione synthetase ATP-binding domain-like"/>
    <property type="match status" value="1"/>
</dbReference>
<dbReference type="OrthoDB" id="41815at2759"/>
<protein>
    <submittedName>
        <fullName evidence="4">Protein polyglycylase TTLL10</fullName>
    </submittedName>
</protein>
<dbReference type="AlphaFoldDB" id="A0A2R5GPG2"/>
<proteinExistence type="predicted"/>
<accession>A0A2R5GPG2</accession>
<feature type="coiled-coil region" evidence="1">
    <location>
        <begin position="63"/>
        <end position="90"/>
    </location>
</feature>
<evidence type="ECO:0000313" key="4">
    <source>
        <dbReference type="EMBL" id="GBG32757.1"/>
    </source>
</evidence>